<dbReference type="InterPro" id="IPR011009">
    <property type="entry name" value="Kinase-like_dom_sf"/>
</dbReference>
<comment type="caution">
    <text evidence="1">The sequence shown here is derived from an EMBL/GenBank/DDBJ whole genome shotgun (WGS) entry which is preliminary data.</text>
</comment>
<protein>
    <submittedName>
        <fullName evidence="1">12215_t:CDS:1</fullName>
    </submittedName>
</protein>
<dbReference type="Proteomes" id="UP000789831">
    <property type="component" value="Unassembled WGS sequence"/>
</dbReference>
<name>A0A9N8WES8_9GLOM</name>
<sequence length="96" mass="10934">MAPESLSGRGSYSQATDYYESAKAIVQKLPKTLRPFIKKCWHSDPTQRPTAEQILKLTNKNKKEAKPPHPGLFTQQTASFIRNVILVHFRIVFYGS</sequence>
<keyword evidence="2" id="KW-1185">Reference proteome</keyword>
<evidence type="ECO:0000313" key="2">
    <source>
        <dbReference type="Proteomes" id="UP000789831"/>
    </source>
</evidence>
<dbReference type="OrthoDB" id="2406492at2759"/>
<gene>
    <name evidence="1" type="ORF">AGERDE_LOCUS3345</name>
</gene>
<organism evidence="1 2">
    <name type="scientific">Ambispora gerdemannii</name>
    <dbReference type="NCBI Taxonomy" id="144530"/>
    <lineage>
        <taxon>Eukaryota</taxon>
        <taxon>Fungi</taxon>
        <taxon>Fungi incertae sedis</taxon>
        <taxon>Mucoromycota</taxon>
        <taxon>Glomeromycotina</taxon>
        <taxon>Glomeromycetes</taxon>
        <taxon>Archaeosporales</taxon>
        <taxon>Ambisporaceae</taxon>
        <taxon>Ambispora</taxon>
    </lineage>
</organism>
<accession>A0A9N8WES8</accession>
<proteinExistence type="predicted"/>
<reference evidence="1" key="1">
    <citation type="submission" date="2021-06" db="EMBL/GenBank/DDBJ databases">
        <authorList>
            <person name="Kallberg Y."/>
            <person name="Tangrot J."/>
            <person name="Rosling A."/>
        </authorList>
    </citation>
    <scope>NUCLEOTIDE SEQUENCE</scope>
    <source>
        <strain evidence="1">MT106</strain>
    </source>
</reference>
<dbReference type="SUPFAM" id="SSF56112">
    <property type="entry name" value="Protein kinase-like (PK-like)"/>
    <property type="match status" value="1"/>
</dbReference>
<dbReference type="AlphaFoldDB" id="A0A9N8WES8"/>
<dbReference type="EMBL" id="CAJVPL010000325">
    <property type="protein sequence ID" value="CAG8483222.1"/>
    <property type="molecule type" value="Genomic_DNA"/>
</dbReference>
<evidence type="ECO:0000313" key="1">
    <source>
        <dbReference type="EMBL" id="CAG8483222.1"/>
    </source>
</evidence>
<dbReference type="Gene3D" id="1.10.510.10">
    <property type="entry name" value="Transferase(Phosphotransferase) domain 1"/>
    <property type="match status" value="1"/>
</dbReference>